<feature type="compositionally biased region" description="Basic and acidic residues" evidence="1">
    <location>
        <begin position="53"/>
        <end position="66"/>
    </location>
</feature>
<evidence type="ECO:0000256" key="1">
    <source>
        <dbReference type="SAM" id="MobiDB-lite"/>
    </source>
</evidence>
<evidence type="ECO:0000313" key="3">
    <source>
        <dbReference type="Proteomes" id="UP000054324"/>
    </source>
</evidence>
<dbReference type="Proteomes" id="UP000054324">
    <property type="component" value="Unassembled WGS sequence"/>
</dbReference>
<proteinExistence type="predicted"/>
<dbReference type="CTD" id="20314661"/>
<reference evidence="2 3" key="1">
    <citation type="submission" date="2013-11" db="EMBL/GenBank/DDBJ databases">
        <title>Opisthorchis viverrini - life in the bile duct.</title>
        <authorList>
            <person name="Young N.D."/>
            <person name="Nagarajan N."/>
            <person name="Lin S.J."/>
            <person name="Korhonen P.K."/>
            <person name="Jex A.R."/>
            <person name="Hall R.S."/>
            <person name="Safavi-Hemami H."/>
            <person name="Kaewkong W."/>
            <person name="Bertrand D."/>
            <person name="Gao S."/>
            <person name="Seet Q."/>
            <person name="Wongkham S."/>
            <person name="Teh B.T."/>
            <person name="Wongkham C."/>
            <person name="Intapan P.M."/>
            <person name="Maleewong W."/>
            <person name="Yang X."/>
            <person name="Hu M."/>
            <person name="Wang Z."/>
            <person name="Hofmann A."/>
            <person name="Sternberg P.W."/>
            <person name="Tan P."/>
            <person name="Wang J."/>
            <person name="Gasser R.B."/>
        </authorList>
    </citation>
    <scope>NUCLEOTIDE SEQUENCE [LARGE SCALE GENOMIC DNA]</scope>
</reference>
<keyword evidence="3" id="KW-1185">Reference proteome</keyword>
<dbReference type="GeneID" id="20314661"/>
<protein>
    <submittedName>
        <fullName evidence="2">Uncharacterized protein</fullName>
    </submittedName>
</protein>
<sequence length="84" mass="9641">MAEELRRSISLFDKNLFNSENRDSYQFGLHQFCTAFIWYDDGITHSVGRGKTGRRERQPLTDKSKTDLGNVGKSLDPVYQSVNP</sequence>
<dbReference type="EMBL" id="KL596622">
    <property type="protein sequence ID" value="KER33809.1"/>
    <property type="molecule type" value="Genomic_DNA"/>
</dbReference>
<feature type="region of interest" description="Disordered" evidence="1">
    <location>
        <begin position="47"/>
        <end position="84"/>
    </location>
</feature>
<accession>A0A075AJQ8</accession>
<dbReference type="RefSeq" id="XP_009162510.1">
    <property type="nucleotide sequence ID" value="XM_009164246.1"/>
</dbReference>
<dbReference type="KEGG" id="ovi:T265_00473"/>
<organism evidence="2 3">
    <name type="scientific">Opisthorchis viverrini</name>
    <name type="common">Southeast Asian liver fluke</name>
    <dbReference type="NCBI Taxonomy" id="6198"/>
    <lineage>
        <taxon>Eukaryota</taxon>
        <taxon>Metazoa</taxon>
        <taxon>Spiralia</taxon>
        <taxon>Lophotrochozoa</taxon>
        <taxon>Platyhelminthes</taxon>
        <taxon>Trematoda</taxon>
        <taxon>Digenea</taxon>
        <taxon>Opisthorchiida</taxon>
        <taxon>Opisthorchiata</taxon>
        <taxon>Opisthorchiidae</taxon>
        <taxon>Opisthorchis</taxon>
    </lineage>
</organism>
<name>A0A075AJQ8_OPIVI</name>
<evidence type="ECO:0000313" key="2">
    <source>
        <dbReference type="EMBL" id="KER33809.1"/>
    </source>
</evidence>
<gene>
    <name evidence="2" type="ORF">T265_00473</name>
</gene>
<dbReference type="AlphaFoldDB" id="A0A075AJQ8"/>